<dbReference type="PANTHER" id="PTHR10039">
    <property type="entry name" value="AMELOGENIN"/>
    <property type="match status" value="1"/>
</dbReference>
<keyword evidence="1" id="KW-0677">Repeat</keyword>
<dbReference type="SUPFAM" id="SSF52540">
    <property type="entry name" value="P-loop containing nucleoside triphosphate hydrolases"/>
    <property type="match status" value="1"/>
</dbReference>
<evidence type="ECO:0000259" key="3">
    <source>
        <dbReference type="PROSITE" id="PS50837"/>
    </source>
</evidence>
<dbReference type="InterPro" id="IPR027417">
    <property type="entry name" value="P-loop_NTPase"/>
</dbReference>
<proteinExistence type="predicted"/>
<evidence type="ECO:0000313" key="4">
    <source>
        <dbReference type="EMBL" id="TEB29609.1"/>
    </source>
</evidence>
<dbReference type="PROSITE" id="PS50837">
    <property type="entry name" value="NACHT"/>
    <property type="match status" value="1"/>
</dbReference>
<dbReference type="PANTHER" id="PTHR10039:SF17">
    <property type="entry name" value="FUNGAL STAND N-TERMINAL GOODBYE DOMAIN-CONTAINING PROTEIN-RELATED"/>
    <property type="match status" value="1"/>
</dbReference>
<accession>A0A4Y7T7S6</accession>
<reference evidence="4 5" key="1">
    <citation type="journal article" date="2019" name="Nat. Ecol. Evol.">
        <title>Megaphylogeny resolves global patterns of mushroom evolution.</title>
        <authorList>
            <person name="Varga T."/>
            <person name="Krizsan K."/>
            <person name="Foldi C."/>
            <person name="Dima B."/>
            <person name="Sanchez-Garcia M."/>
            <person name="Sanchez-Ramirez S."/>
            <person name="Szollosi G.J."/>
            <person name="Szarkandi J.G."/>
            <person name="Papp V."/>
            <person name="Albert L."/>
            <person name="Andreopoulos W."/>
            <person name="Angelini C."/>
            <person name="Antonin V."/>
            <person name="Barry K.W."/>
            <person name="Bougher N.L."/>
            <person name="Buchanan P."/>
            <person name="Buyck B."/>
            <person name="Bense V."/>
            <person name="Catcheside P."/>
            <person name="Chovatia M."/>
            <person name="Cooper J."/>
            <person name="Damon W."/>
            <person name="Desjardin D."/>
            <person name="Finy P."/>
            <person name="Geml J."/>
            <person name="Haridas S."/>
            <person name="Hughes K."/>
            <person name="Justo A."/>
            <person name="Karasinski D."/>
            <person name="Kautmanova I."/>
            <person name="Kiss B."/>
            <person name="Kocsube S."/>
            <person name="Kotiranta H."/>
            <person name="LaButti K.M."/>
            <person name="Lechner B.E."/>
            <person name="Liimatainen K."/>
            <person name="Lipzen A."/>
            <person name="Lukacs Z."/>
            <person name="Mihaltcheva S."/>
            <person name="Morgado L.N."/>
            <person name="Niskanen T."/>
            <person name="Noordeloos M.E."/>
            <person name="Ohm R.A."/>
            <person name="Ortiz-Santana B."/>
            <person name="Ovrebo C."/>
            <person name="Racz N."/>
            <person name="Riley R."/>
            <person name="Savchenko A."/>
            <person name="Shiryaev A."/>
            <person name="Soop K."/>
            <person name="Spirin V."/>
            <person name="Szebenyi C."/>
            <person name="Tomsovsky M."/>
            <person name="Tulloss R.E."/>
            <person name="Uehling J."/>
            <person name="Grigoriev I.V."/>
            <person name="Vagvolgyi C."/>
            <person name="Papp T."/>
            <person name="Martin F.M."/>
            <person name="Miettinen O."/>
            <person name="Hibbett D.S."/>
            <person name="Nagy L.G."/>
        </authorList>
    </citation>
    <scope>NUCLEOTIDE SEQUENCE [LARGE SCALE GENOMIC DNA]</scope>
    <source>
        <strain evidence="4 5">FP101781</strain>
    </source>
</reference>
<dbReference type="STRING" id="71717.A0A4Y7T7S6"/>
<sequence>MSPKSALKGLISRYKKPSHPTLQEHPAPVVHTTAPNEREGAIPLQSPSSLVSQTPPPRIDVLTAPPKLRVETEFLDASKPSPGSTPSDMSGTPGRSPSQPSGSRTTFQSSLDVKPSPTGPSLFFPNASHFSIEKVHVEGFTRESPGWEVLRKHIAADALYDSAARFDAPKCDEDTRIEVLSEIMGWAKSEDAPQALLVITGPAGAGKSAIMQTLCTTADAEEHQILGASFFFSVTDPSRNLTAPFVATLAFQLALASPILRPAISLAVEQNPLIFTKSIDKQITTLIVEPYLHNKRLLPPGTPYLVLIDGLDECNNEERQDELLRAINRCLASGKTPFRFIVASRPEWAIFSALQRNGHLDGVAYHIELNNGYDARLDIERYLRRRFNDLGRTLGLEIGWPGEPIVQRLALNASGQFVYVATVMKYVSDRRASPIERLQAVISWTPGAGSRSRPFAGLDALYSAILTTARDNFQSIDSNEHDLVLLLHTLVRLWQDTSFAHRRWLKPDWGKFFCLAGGSIHSLVADLRSLAHVTQGVKSTETLAFYHKSFLDFLMDPARSMSLFKTVEEVDALVIDLAFYHIRTHISLLKADAPPQDSHVFDVSVETLSIFLEEEIESSAGHSIASVIDIARQFTKLKLWPEVFKRRRVPDRVSARRDYIEKILVRPKFYPSRCSEDDDWAFTLQSFLEREDEPRLAHQISKQTQFLALTSRTIRGDGFRTPSRSVVQFQRRKTRA</sequence>
<evidence type="ECO:0000313" key="5">
    <source>
        <dbReference type="Proteomes" id="UP000298030"/>
    </source>
</evidence>
<name>A0A4Y7T7S6_COPMI</name>
<organism evidence="4 5">
    <name type="scientific">Coprinellus micaceus</name>
    <name type="common">Glistening ink-cap mushroom</name>
    <name type="synonym">Coprinus micaceus</name>
    <dbReference type="NCBI Taxonomy" id="71717"/>
    <lineage>
        <taxon>Eukaryota</taxon>
        <taxon>Fungi</taxon>
        <taxon>Dikarya</taxon>
        <taxon>Basidiomycota</taxon>
        <taxon>Agaricomycotina</taxon>
        <taxon>Agaricomycetes</taxon>
        <taxon>Agaricomycetidae</taxon>
        <taxon>Agaricales</taxon>
        <taxon>Agaricineae</taxon>
        <taxon>Psathyrellaceae</taxon>
        <taxon>Coprinellus</taxon>
    </lineage>
</organism>
<dbReference type="AlphaFoldDB" id="A0A4Y7T7S6"/>
<evidence type="ECO:0000256" key="2">
    <source>
        <dbReference type="SAM" id="MobiDB-lite"/>
    </source>
</evidence>
<gene>
    <name evidence="4" type="ORF">FA13DRAFT_1665266</name>
</gene>
<keyword evidence="5" id="KW-1185">Reference proteome</keyword>
<dbReference type="EMBL" id="QPFP01000026">
    <property type="protein sequence ID" value="TEB29609.1"/>
    <property type="molecule type" value="Genomic_DNA"/>
</dbReference>
<feature type="compositionally biased region" description="Low complexity" evidence="2">
    <location>
        <begin position="90"/>
        <end position="106"/>
    </location>
</feature>
<evidence type="ECO:0000256" key="1">
    <source>
        <dbReference type="ARBA" id="ARBA00022737"/>
    </source>
</evidence>
<dbReference type="Gene3D" id="3.40.50.300">
    <property type="entry name" value="P-loop containing nucleotide triphosphate hydrolases"/>
    <property type="match status" value="1"/>
</dbReference>
<comment type="caution">
    <text evidence="4">The sequence shown here is derived from an EMBL/GenBank/DDBJ whole genome shotgun (WGS) entry which is preliminary data.</text>
</comment>
<dbReference type="Proteomes" id="UP000298030">
    <property type="component" value="Unassembled WGS sequence"/>
</dbReference>
<dbReference type="InterPro" id="IPR007111">
    <property type="entry name" value="NACHT_NTPase"/>
</dbReference>
<dbReference type="Pfam" id="PF24883">
    <property type="entry name" value="NPHP3_N"/>
    <property type="match status" value="1"/>
</dbReference>
<feature type="region of interest" description="Disordered" evidence="2">
    <location>
        <begin position="1"/>
        <end position="120"/>
    </location>
</feature>
<dbReference type="InterPro" id="IPR056884">
    <property type="entry name" value="NPHP3-like_N"/>
</dbReference>
<protein>
    <recommendedName>
        <fullName evidence="3">NACHT domain-containing protein</fullName>
    </recommendedName>
</protein>
<feature type="domain" description="NACHT" evidence="3">
    <location>
        <begin position="195"/>
        <end position="346"/>
    </location>
</feature>
<dbReference type="OrthoDB" id="3040368at2759"/>